<keyword evidence="2" id="KW-1185">Reference proteome</keyword>
<dbReference type="InterPro" id="IPR036182">
    <property type="entry name" value="PCuAC_sf"/>
</dbReference>
<sequence>MKDTRHIKSAFVAIVLTAMAMAAIVIVSRRSGPELLLTQATAAPVAGEPGRVAVFLNVVNRGGPDRIVAVRSIAAQRARLDSTVADAGLPIPGDATAALEPDGAHIRMDGVGGSLDDGRMIPVTLRFETAGEISTRARLVAPTRRGDAGSFGLFGLGDICRVGDGEPVPGISLAVREDGDGWIVEVQAENFTFAPDLADTAHVPGTGHGHLYVGGLKLQRLYQPTARIGALPPGTHEVRVTLNSNDHRAFVVGEQPVTAVATIVAR</sequence>
<evidence type="ECO:0000313" key="2">
    <source>
        <dbReference type="Proteomes" id="UP000237655"/>
    </source>
</evidence>
<dbReference type="SUPFAM" id="SSF110087">
    <property type="entry name" value="DR1885-like metal-binding protein"/>
    <property type="match status" value="1"/>
</dbReference>
<dbReference type="RefSeq" id="WP_106473111.1">
    <property type="nucleotide sequence ID" value="NZ_CP027665.1"/>
</dbReference>
<dbReference type="InterPro" id="IPR007410">
    <property type="entry name" value="LpqE-like"/>
</dbReference>
<name>A0A2S0MST4_9RHOB</name>
<gene>
    <name evidence="1" type="ORF">C6Y53_14585</name>
</gene>
<dbReference type="EMBL" id="CP027665">
    <property type="protein sequence ID" value="AVO38801.1"/>
    <property type="molecule type" value="Genomic_DNA"/>
</dbReference>
<dbReference type="Proteomes" id="UP000237655">
    <property type="component" value="Chromosome"/>
</dbReference>
<evidence type="ECO:0000313" key="1">
    <source>
        <dbReference type="EMBL" id="AVO38801.1"/>
    </source>
</evidence>
<organism evidence="1 2">
    <name type="scientific">Pukyongiella litopenaei</name>
    <dbReference type="NCBI Taxonomy" id="2605946"/>
    <lineage>
        <taxon>Bacteria</taxon>
        <taxon>Pseudomonadati</taxon>
        <taxon>Pseudomonadota</taxon>
        <taxon>Alphaproteobacteria</taxon>
        <taxon>Rhodobacterales</taxon>
        <taxon>Paracoccaceae</taxon>
        <taxon>Pukyongiella</taxon>
    </lineage>
</organism>
<dbReference type="Pfam" id="PF04314">
    <property type="entry name" value="PCuAC"/>
    <property type="match status" value="1"/>
</dbReference>
<dbReference type="KEGG" id="thas:C6Y53_14585"/>
<reference evidence="2" key="1">
    <citation type="submission" date="2018-03" db="EMBL/GenBank/DDBJ databases">
        <title>Genomic analysis of the strain SH-1 isolated from shrimp intestine.</title>
        <authorList>
            <person name="Kim Y.-S."/>
            <person name="Kim S.-E."/>
            <person name="Kim K.-H."/>
        </authorList>
    </citation>
    <scope>NUCLEOTIDE SEQUENCE [LARGE SCALE GENOMIC DNA]</scope>
    <source>
        <strain evidence="2">SH-1</strain>
    </source>
</reference>
<proteinExistence type="predicted"/>
<protein>
    <submittedName>
        <fullName evidence="1">Copper chaperone PCu(A)C</fullName>
    </submittedName>
</protein>
<accession>A0A2S0MST4</accession>
<dbReference type="AlphaFoldDB" id="A0A2S0MST4"/>
<dbReference type="Gene3D" id="2.60.40.1890">
    <property type="entry name" value="PCu(A)C copper chaperone"/>
    <property type="match status" value="1"/>
</dbReference>